<dbReference type="FunFam" id="3.30.1370.10:FF:000106">
    <property type="entry name" value="Scp160p"/>
    <property type="match status" value="1"/>
</dbReference>
<dbReference type="AlphaFoldDB" id="A6ZPP4"/>
<dbReference type="FunFam" id="3.30.1370.10:FF:000122">
    <property type="entry name" value="Scp160p"/>
    <property type="match status" value="1"/>
</dbReference>
<evidence type="ECO:0000256" key="5">
    <source>
        <dbReference type="SAM" id="MobiDB-lite"/>
    </source>
</evidence>
<dbReference type="InterPro" id="IPR004088">
    <property type="entry name" value="KH_dom_type_1"/>
</dbReference>
<dbReference type="CDD" id="cd22446">
    <property type="entry name" value="KH-I_ScSCP160_rpt1"/>
    <property type="match status" value="1"/>
</dbReference>
<feature type="domain" description="K Homology" evidence="6">
    <location>
        <begin position="860"/>
        <end position="934"/>
    </location>
</feature>
<dbReference type="CDD" id="cd22447">
    <property type="entry name" value="KH-I_ScSCP160_rpt2"/>
    <property type="match status" value="1"/>
</dbReference>
<evidence type="ECO:0000313" key="7">
    <source>
        <dbReference type="EMBL" id="EDN63497.1"/>
    </source>
</evidence>
<dbReference type="Proteomes" id="UP000007060">
    <property type="component" value="Unassembled WGS sequence"/>
</dbReference>
<dbReference type="EMBL" id="AAFW02000038">
    <property type="protein sequence ID" value="EDN63497.1"/>
    <property type="molecule type" value="Genomic_DNA"/>
</dbReference>
<dbReference type="FunFam" id="3.30.1370.10:FF:000112">
    <property type="entry name" value="Scp160p"/>
    <property type="match status" value="1"/>
</dbReference>
<gene>
    <name evidence="7" type="primary">SCP160</name>
    <name evidence="7" type="ORF">SCY_2854</name>
</gene>
<dbReference type="CDD" id="cd22452">
    <property type="entry name" value="KH-I_ScSCP160_rpt7"/>
    <property type="match status" value="1"/>
</dbReference>
<feature type="region of interest" description="Disordered" evidence="5">
    <location>
        <begin position="79"/>
        <end position="98"/>
    </location>
</feature>
<dbReference type="Pfam" id="PF00013">
    <property type="entry name" value="KH_1"/>
    <property type="match status" value="7"/>
</dbReference>
<feature type="domain" description="K Homology" evidence="6">
    <location>
        <begin position="781"/>
        <end position="856"/>
    </location>
</feature>
<dbReference type="Pfam" id="PF24668">
    <property type="entry name" value="KH_Vigilin"/>
    <property type="match status" value="1"/>
</dbReference>
<dbReference type="InterPro" id="IPR054548">
    <property type="entry name" value="SCP160-like_KH"/>
</dbReference>
<dbReference type="CDD" id="cd22450">
    <property type="entry name" value="KH-I_ScSCP160_rpt5"/>
    <property type="match status" value="1"/>
</dbReference>
<comment type="caution">
    <text evidence="7">The sequence shown here is derived from an EMBL/GenBank/DDBJ whole genome shotgun (WGS) entry which is preliminary data.</text>
</comment>
<feature type="domain" description="K Homology" evidence="6">
    <location>
        <begin position="938"/>
        <end position="1006"/>
    </location>
</feature>
<dbReference type="InterPro" id="IPR057778">
    <property type="entry name" value="KH_Vigilin_N"/>
</dbReference>
<dbReference type="OrthoDB" id="10027144at2759"/>
<feature type="region of interest" description="Disordered" evidence="5">
    <location>
        <begin position="1"/>
        <end position="59"/>
    </location>
</feature>
<dbReference type="CDD" id="cd22449">
    <property type="entry name" value="KH-I_ScSCP160_rpt4"/>
    <property type="match status" value="1"/>
</dbReference>
<evidence type="ECO:0000256" key="1">
    <source>
        <dbReference type="ARBA" id="ARBA00022737"/>
    </source>
</evidence>
<dbReference type="FunFam" id="3.30.1370.10:FF:000115">
    <property type="entry name" value="Scp160p"/>
    <property type="match status" value="1"/>
</dbReference>
<dbReference type="Pfam" id="PF22952">
    <property type="entry name" value="KH_11"/>
    <property type="match status" value="1"/>
</dbReference>
<feature type="domain" description="K Homology" evidence="6">
    <location>
        <begin position="1139"/>
        <end position="1221"/>
    </location>
</feature>
<feature type="compositionally biased region" description="Polar residues" evidence="5">
    <location>
        <begin position="1"/>
        <end position="12"/>
    </location>
</feature>
<accession>A6ZPP4</accession>
<feature type="domain" description="K Homology" evidence="6">
    <location>
        <begin position="176"/>
        <end position="254"/>
    </location>
</feature>
<proteinExistence type="predicted"/>
<dbReference type="SMART" id="SM00322">
    <property type="entry name" value="KH"/>
    <property type="match status" value="7"/>
</dbReference>
<reference evidence="7 8" key="1">
    <citation type="journal article" date="2007" name="Proc. Natl. Acad. Sci. U.S.A.">
        <title>Genome sequencing and comparative analysis of Saccharomyces cerevisiae strain YJM789.</title>
        <authorList>
            <person name="Wei W."/>
            <person name="McCusker J.H."/>
            <person name="Hyman R.W."/>
            <person name="Jones T."/>
            <person name="Ning Y."/>
            <person name="Cao Z."/>
            <person name="Gu Z."/>
            <person name="Bruno D."/>
            <person name="Miranda M."/>
            <person name="Nguyen M."/>
            <person name="Wilhelmy J."/>
            <person name="Komp C."/>
            <person name="Tamse R."/>
            <person name="Wang X."/>
            <person name="Jia P."/>
            <person name="Luedi P."/>
            <person name="Oefner P.J."/>
            <person name="David L."/>
            <person name="Dietrich F.S."/>
            <person name="Li Y."/>
            <person name="Davis R.W."/>
            <person name="Steinmetz L.M."/>
        </authorList>
    </citation>
    <scope>NUCLEOTIDE SEQUENCE [LARGE SCALE GENOMIC DNA]</scope>
    <source>
        <strain evidence="7 8">YJM789</strain>
    </source>
</reference>
<keyword evidence="1" id="KW-0677">Repeat</keyword>
<dbReference type="GO" id="GO:0003723">
    <property type="term" value="F:RNA binding"/>
    <property type="evidence" value="ECO:0007669"/>
    <property type="project" value="UniProtKB-UniRule"/>
</dbReference>
<feature type="compositionally biased region" description="Low complexity" evidence="5">
    <location>
        <begin position="13"/>
        <end position="38"/>
    </location>
</feature>
<dbReference type="CDD" id="cd22451">
    <property type="entry name" value="KH-I_ScSCP160_rpt6"/>
    <property type="match status" value="1"/>
</dbReference>
<feature type="coiled-coil region" evidence="4">
    <location>
        <begin position="535"/>
        <end position="562"/>
    </location>
</feature>
<evidence type="ECO:0000256" key="4">
    <source>
        <dbReference type="SAM" id="Coils"/>
    </source>
</evidence>
<organism evidence="7 8">
    <name type="scientific">Saccharomyces cerevisiae (strain YJM789)</name>
    <name type="common">Baker's yeast</name>
    <dbReference type="NCBI Taxonomy" id="307796"/>
    <lineage>
        <taxon>Eukaryota</taxon>
        <taxon>Fungi</taxon>
        <taxon>Dikarya</taxon>
        <taxon>Ascomycota</taxon>
        <taxon>Saccharomycotina</taxon>
        <taxon>Saccharomycetes</taxon>
        <taxon>Saccharomycetales</taxon>
        <taxon>Saccharomycetaceae</taxon>
        <taxon>Saccharomyces</taxon>
    </lineage>
</organism>
<feature type="domain" description="K Homology" evidence="6">
    <location>
        <begin position="711"/>
        <end position="776"/>
    </location>
</feature>
<evidence type="ECO:0000259" key="6">
    <source>
        <dbReference type="SMART" id="SM00322"/>
    </source>
</evidence>
<sequence>MSEEQTAIDSPPSTVEGSVETVTTIDSPSTTASTIAATAEEHPQLEKKPTPLPSLKDLPSLGSNAAFANVKVSWGPNMKPAVSNSPSPSPSAPSLTTGLGAKRMRSKNIQEAFTLDLQSQLSITKPELSRIVQSVKKNHDVSVESTLSKNARTFLVSGVAANVHEAKRELVKKLTKPINAVIEVPSKCKASIIGSGGRTIREISDAYEVKINVSKEVNENSYDEDMDDTTSNVSLFGDFESVNLAKAKILAIVKEETKNATIKLVVEDEKYLPYIDVSEFASDEGDEEVKVQFYKKSGDIVISGPREQAKATKTSIQDYLKKLASNLDEEKVKIPSKFQFLIDAEELKEKYNVIVTFPSTPGDELVSFVGLRDKVGEAITYARSSSKSYVVESLDISKAHSKNLTHAKNLIMYFTKYSVLKGLEESHPNVKISLPSIQSLPTAETVTIHISAKSDEANDIKAVRKELISFVNNIPPSETLVITDLDYELFGGSIKHCLLASESSVAFVQFGDYYPNDNSILLVALTEDEDFKPSIEEIQASLNKANESLNSLRTKQNNMETKTYEFSEEVQDSLFKPSSATWKLIMEDISEQEGHLQIKLHTPEENQLTVRGDEKAAKAANKIFESILNSPSSKSKMTVNIPANSVARLIGNKGSNLQQIREKFACQIDIPNEENNNASKDKTVEVTLTGLEYNLTHAKKYLAAEAKKWADIITKELIVPVKFHGSLIGPHGTYRNRLQEKYNVFINFPRDNEIVTIRGPSRGVNKAHEELKALLDFEMENGHKMVINVPAEHVPRIIGKNGDNINDIRAEYGVEMDFLQKSTDPKAQETGEVELEITGSRQNIKDAAKRVESIVAEASDFVTEVLKIDHKYHKSIVGSGGHILRDIISKAGGEEIRNKSVDIPNADSENKDITVQGPQKFVKKVVEEINKIVKDAENSVTKTIDIPAERKGALIGPGGVVRRQLESEFNINLFVPNKDDPSGKITITGAPENVEKAEKKILNEIIRENFDREVDVPASIYEYVSERGAFIQKLRMDLSVNVRFGNTSKKANKLARAPIEIPLEKVRGSTEGENAEKTKFTIEEVGEPTSSEEGDITMRLTYEPIDLSSILSDGEEKEVTKDTSNDSAKKEEALDTAVKLIKERIAKAPSATYAGYVWGADTRRFNMIVGPGGSNIKKIREAADVIINVPRKSDKVNDVVYIRGTKAGVEKAGEMVLKSLRR</sequence>
<dbReference type="PANTHER" id="PTHR10288">
    <property type="entry name" value="KH DOMAIN CONTAINING RNA BINDING PROTEIN"/>
    <property type="match status" value="1"/>
</dbReference>
<evidence type="ECO:0000256" key="3">
    <source>
        <dbReference type="PROSITE-ProRule" id="PRU00117"/>
    </source>
</evidence>
<dbReference type="HOGENOM" id="CLU_003293_1_0_1"/>
<dbReference type="PROSITE" id="PS50084">
    <property type="entry name" value="KH_TYPE_1"/>
    <property type="match status" value="7"/>
</dbReference>
<evidence type="ECO:0000313" key="8">
    <source>
        <dbReference type="Proteomes" id="UP000007060"/>
    </source>
</evidence>
<dbReference type="SUPFAM" id="SSF54791">
    <property type="entry name" value="Eukaryotic type KH-domain (KH-domain type I)"/>
    <property type="match status" value="6"/>
</dbReference>
<protein>
    <submittedName>
        <fullName evidence="7">Conserved protein involved in the control of ploidy</fullName>
    </submittedName>
</protein>
<keyword evidence="2 3" id="KW-0694">RNA-binding</keyword>
<name>A6ZPP4_YEAS7</name>
<feature type="compositionally biased region" description="Basic and acidic residues" evidence="5">
    <location>
        <begin position="39"/>
        <end position="49"/>
    </location>
</feature>
<dbReference type="InterPro" id="IPR004087">
    <property type="entry name" value="KH_dom"/>
</dbReference>
<keyword evidence="4" id="KW-0175">Coiled coil</keyword>
<feature type="domain" description="K Homology" evidence="6">
    <location>
        <begin position="633"/>
        <end position="707"/>
    </location>
</feature>
<dbReference type="Gene3D" id="3.30.1370.10">
    <property type="entry name" value="K Homology domain, type 1"/>
    <property type="match status" value="7"/>
</dbReference>
<dbReference type="InterPro" id="IPR036612">
    <property type="entry name" value="KH_dom_type_1_sf"/>
</dbReference>
<evidence type="ECO:0000256" key="2">
    <source>
        <dbReference type="ARBA" id="ARBA00022884"/>
    </source>
</evidence>